<accession>A0AAV0CC37</accession>
<evidence type="ECO:0000259" key="1">
    <source>
        <dbReference type="PROSITE" id="PS50878"/>
    </source>
</evidence>
<dbReference type="Proteomes" id="UP001152523">
    <property type="component" value="Unassembled WGS sequence"/>
</dbReference>
<organism evidence="2 3">
    <name type="scientific">Cuscuta epithymum</name>
    <dbReference type="NCBI Taxonomy" id="186058"/>
    <lineage>
        <taxon>Eukaryota</taxon>
        <taxon>Viridiplantae</taxon>
        <taxon>Streptophyta</taxon>
        <taxon>Embryophyta</taxon>
        <taxon>Tracheophyta</taxon>
        <taxon>Spermatophyta</taxon>
        <taxon>Magnoliopsida</taxon>
        <taxon>eudicotyledons</taxon>
        <taxon>Gunneridae</taxon>
        <taxon>Pentapetalae</taxon>
        <taxon>asterids</taxon>
        <taxon>lamiids</taxon>
        <taxon>Solanales</taxon>
        <taxon>Convolvulaceae</taxon>
        <taxon>Cuscuteae</taxon>
        <taxon>Cuscuta</taxon>
        <taxon>Cuscuta subgen. Cuscuta</taxon>
    </lineage>
</organism>
<comment type="caution">
    <text evidence="2">The sequence shown here is derived from an EMBL/GenBank/DDBJ whole genome shotgun (WGS) entry which is preliminary data.</text>
</comment>
<dbReference type="InterPro" id="IPR026960">
    <property type="entry name" value="RVT-Znf"/>
</dbReference>
<evidence type="ECO:0000313" key="2">
    <source>
        <dbReference type="EMBL" id="CAH9071355.1"/>
    </source>
</evidence>
<gene>
    <name evidence="2" type="ORF">CEPIT_LOCUS3816</name>
</gene>
<reference evidence="2" key="1">
    <citation type="submission" date="2022-07" db="EMBL/GenBank/DDBJ databases">
        <authorList>
            <person name="Macas J."/>
            <person name="Novak P."/>
            <person name="Neumann P."/>
        </authorList>
    </citation>
    <scope>NUCLEOTIDE SEQUENCE</scope>
</reference>
<dbReference type="InterPro" id="IPR043502">
    <property type="entry name" value="DNA/RNA_pol_sf"/>
</dbReference>
<dbReference type="CDD" id="cd01650">
    <property type="entry name" value="RT_nLTR_like"/>
    <property type="match status" value="1"/>
</dbReference>
<dbReference type="PANTHER" id="PTHR33116">
    <property type="entry name" value="REVERSE TRANSCRIPTASE ZINC-BINDING DOMAIN-CONTAINING PROTEIN-RELATED-RELATED"/>
    <property type="match status" value="1"/>
</dbReference>
<dbReference type="InterPro" id="IPR000477">
    <property type="entry name" value="RT_dom"/>
</dbReference>
<protein>
    <recommendedName>
        <fullName evidence="1">Reverse transcriptase domain-containing protein</fullName>
    </recommendedName>
</protein>
<dbReference type="SUPFAM" id="SSF56672">
    <property type="entry name" value="DNA/RNA polymerases"/>
    <property type="match status" value="1"/>
</dbReference>
<dbReference type="PROSITE" id="PS50878">
    <property type="entry name" value="RT_POL"/>
    <property type="match status" value="1"/>
</dbReference>
<proteinExistence type="predicted"/>
<keyword evidence="3" id="KW-1185">Reference proteome</keyword>
<dbReference type="PANTHER" id="PTHR33116:SF86">
    <property type="entry name" value="REVERSE TRANSCRIPTASE DOMAIN-CONTAINING PROTEIN"/>
    <property type="match status" value="1"/>
</dbReference>
<dbReference type="EMBL" id="CAMAPF010000019">
    <property type="protein sequence ID" value="CAH9071355.1"/>
    <property type="molecule type" value="Genomic_DNA"/>
</dbReference>
<dbReference type="Pfam" id="PF00078">
    <property type="entry name" value="RVT_1"/>
    <property type="match status" value="1"/>
</dbReference>
<dbReference type="Pfam" id="PF13966">
    <property type="entry name" value="zf-RVT"/>
    <property type="match status" value="1"/>
</dbReference>
<feature type="domain" description="Reverse transcriptase" evidence="1">
    <location>
        <begin position="1"/>
        <end position="193"/>
    </location>
</feature>
<dbReference type="AlphaFoldDB" id="A0AAV0CC37"/>
<evidence type="ECO:0000313" key="3">
    <source>
        <dbReference type="Proteomes" id="UP001152523"/>
    </source>
</evidence>
<sequence length="568" mass="65841">MIAFKTHHYLKRKTRGKEGFVALKLDMSKAYDRVRWNFLFEVMRAMNFAPEWIHLIKECVSSVKYLIPFDNTFLGPILPRRGLRQGDPLSPYLSILVAEGLSLLIRKNEKQGRIHGVSVAKGAPRVSHLFFADDNFLFFRAQEDECNVIKGILSTYTSTSGQMVNFSKSALSFSSNVVGPTRDNICNMLGVYQEQVGSRYLGLPSLIGRRKMEILGFLRERIVKRIQSWNNMFLSKAGREVLLKTVIQVTPSYAMNVFLLPAKLCTEIERIMNGYWWRRKEMTGWGIRWKSWQDLCKPKQKGGLGYRSLREFNIAMLGKQAWRLTTDTNSLVSKVFKSRYFPKSSFLDAKLGSNPSYIWRSVFEAQGIIRDGTRRRVGNGRDIYVWRDSWLPRKEGGMVLSPKPEGVFDMNVASLIKEDCSGWNVQRVHNVFSHEESEAILSIPLSKRDVSDGFWWSDDVRGVYTVKSGYRRIKGEVLEEGWLGWTRMWGLSIQPKIKHFFWQVMTNVLPVAENLRKKRVDIAAECKLCAEAEETIFHLFKNCRFTQGIWSNYRQIFQQQSDSFQDWV</sequence>
<name>A0AAV0CC37_9ASTE</name>